<dbReference type="Gene3D" id="3.30.43.10">
    <property type="entry name" value="Uridine Diphospho-n-acetylenolpyruvylglucosamine Reductase, domain 2"/>
    <property type="match status" value="1"/>
</dbReference>
<sequence>MIDLARLRERFAGEVFSPASAGYEAVRVAANPRFDDVRPQLVLRCRSVADVVSALSFARDDDVHIVPRGGGHCFAGRSSTDGTVLDLAELDDIDVAAAGTATIGAGARLAQVYAALHRHGRTIPAGCGATVGIAGLTLGGGIGLLGRAHGLTCDRLVGATVVLADGRVVNCGPDRDPELFWALRGAGGGQFGVVTSLVFATIPEPMTIPFEARWTEAHIAEVIEAWQHWAPDAPDELTANLAVTAEPGRPVEAVLSGASLLSHSATTDLLNEFRARTGTSPAIAVGDALPYHRLKQTLAELDPQEPGLRIRSEFFAEPMRPPTIQALTGAIADGTGEPRRLGFTAMGGAYDRVAASATAFAHRDQRFLVEHLAAADSAWIDESWAIAHTDGSGRVYPNFPDPALDDWATAYHADNFPRLVAAKNRYDPGGLFTFPQSVPANGSVPPTPKHP</sequence>
<dbReference type="InterPro" id="IPR016167">
    <property type="entry name" value="FAD-bd_PCMH_sub1"/>
</dbReference>
<dbReference type="SUPFAM" id="SSF56176">
    <property type="entry name" value="FAD-binding/transporter-associated domain-like"/>
    <property type="match status" value="1"/>
</dbReference>
<evidence type="ECO:0000256" key="3">
    <source>
        <dbReference type="ARBA" id="ARBA00022630"/>
    </source>
</evidence>
<dbReference type="Pfam" id="PF01565">
    <property type="entry name" value="FAD_binding_4"/>
    <property type="match status" value="1"/>
</dbReference>
<comment type="cofactor">
    <cofactor evidence="1">
        <name>FAD</name>
        <dbReference type="ChEBI" id="CHEBI:57692"/>
    </cofactor>
</comment>
<dbReference type="RefSeq" id="WP_013021252.1">
    <property type="nucleotide sequence ID" value="NC_013947.1"/>
</dbReference>
<keyword evidence="5" id="KW-0560">Oxidoreductase</keyword>
<keyword evidence="4" id="KW-0274">FAD</keyword>
<feature type="domain" description="FAD-binding PCMH-type" evidence="6">
    <location>
        <begin position="34"/>
        <end position="204"/>
    </location>
</feature>
<name>D3Q1A1_STANL</name>
<dbReference type="Gene3D" id="3.30.465.10">
    <property type="match status" value="1"/>
</dbReference>
<accession>D3Q1A1</accession>
<dbReference type="EMBL" id="CP001778">
    <property type="protein sequence ID" value="ADD45681.1"/>
    <property type="molecule type" value="Genomic_DNA"/>
</dbReference>
<dbReference type="InterPro" id="IPR006094">
    <property type="entry name" value="Oxid_FAD_bind_N"/>
</dbReference>
<gene>
    <name evidence="7" type="ordered locus">Snas_6057</name>
</gene>
<dbReference type="PROSITE" id="PS00862">
    <property type="entry name" value="OX2_COVAL_FAD"/>
    <property type="match status" value="1"/>
</dbReference>
<evidence type="ECO:0000256" key="4">
    <source>
        <dbReference type="ARBA" id="ARBA00022827"/>
    </source>
</evidence>
<dbReference type="PANTHER" id="PTHR42973">
    <property type="entry name" value="BINDING OXIDOREDUCTASE, PUTATIVE (AFU_ORTHOLOGUE AFUA_1G17690)-RELATED"/>
    <property type="match status" value="1"/>
</dbReference>
<evidence type="ECO:0000313" key="7">
    <source>
        <dbReference type="EMBL" id="ADD45681.1"/>
    </source>
</evidence>
<dbReference type="KEGG" id="sna:Snas_6057"/>
<evidence type="ECO:0000313" key="8">
    <source>
        <dbReference type="Proteomes" id="UP000000844"/>
    </source>
</evidence>
<dbReference type="GO" id="GO:0016491">
    <property type="term" value="F:oxidoreductase activity"/>
    <property type="evidence" value="ECO:0007669"/>
    <property type="project" value="UniProtKB-KW"/>
</dbReference>
<dbReference type="eggNOG" id="COG0277">
    <property type="taxonomic scope" value="Bacteria"/>
</dbReference>
<dbReference type="InterPro" id="IPR050416">
    <property type="entry name" value="FAD-linked_Oxidoreductase"/>
</dbReference>
<dbReference type="GO" id="GO:0071949">
    <property type="term" value="F:FAD binding"/>
    <property type="evidence" value="ECO:0007669"/>
    <property type="project" value="InterPro"/>
</dbReference>
<dbReference type="InterPro" id="IPR012951">
    <property type="entry name" value="BBE"/>
</dbReference>
<dbReference type="Pfam" id="PF08031">
    <property type="entry name" value="BBE"/>
    <property type="match status" value="1"/>
</dbReference>
<dbReference type="Proteomes" id="UP000000844">
    <property type="component" value="Chromosome"/>
</dbReference>
<keyword evidence="8" id="KW-1185">Reference proteome</keyword>
<dbReference type="PANTHER" id="PTHR42973:SF39">
    <property type="entry name" value="FAD-BINDING PCMH-TYPE DOMAIN-CONTAINING PROTEIN"/>
    <property type="match status" value="1"/>
</dbReference>
<dbReference type="STRING" id="446470.Snas_6057"/>
<dbReference type="InterPro" id="IPR006093">
    <property type="entry name" value="Oxy_OxRdtase_FAD_BS"/>
</dbReference>
<reference evidence="7 8" key="1">
    <citation type="journal article" date="2009" name="Stand. Genomic Sci.">
        <title>Complete genome sequence of Stackebrandtia nassauensis type strain (LLR-40K-21).</title>
        <authorList>
            <person name="Munk C."/>
            <person name="Lapidus A."/>
            <person name="Copeland A."/>
            <person name="Jando M."/>
            <person name="Mayilraj S."/>
            <person name="Glavina Del Rio T."/>
            <person name="Nolan M."/>
            <person name="Chen F."/>
            <person name="Lucas S."/>
            <person name="Tice H."/>
            <person name="Cheng J.F."/>
            <person name="Han C."/>
            <person name="Detter J.C."/>
            <person name="Bruce D."/>
            <person name="Goodwin L."/>
            <person name="Chain P."/>
            <person name="Pitluck S."/>
            <person name="Goker M."/>
            <person name="Ovchinikova G."/>
            <person name="Pati A."/>
            <person name="Ivanova N."/>
            <person name="Mavromatis K."/>
            <person name="Chen A."/>
            <person name="Palaniappan K."/>
            <person name="Land M."/>
            <person name="Hauser L."/>
            <person name="Chang Y.J."/>
            <person name="Jeffries C.D."/>
            <person name="Bristow J."/>
            <person name="Eisen J.A."/>
            <person name="Markowitz V."/>
            <person name="Hugenholtz P."/>
            <person name="Kyrpides N.C."/>
            <person name="Klenk H.P."/>
        </authorList>
    </citation>
    <scope>NUCLEOTIDE SEQUENCE [LARGE SCALE GENOMIC DNA]</scope>
    <source>
        <strain evidence="8">DSM 44728 / CIP 108903 / NRRL B-16338 / NBRC 102104 / LLR-40K-21</strain>
    </source>
</reference>
<dbReference type="HOGENOM" id="CLU_018354_10_2_11"/>
<dbReference type="InterPro" id="IPR016169">
    <property type="entry name" value="FAD-bd_PCMH_sub2"/>
</dbReference>
<dbReference type="OrthoDB" id="545125at2"/>
<proteinExistence type="inferred from homology"/>
<dbReference type="InterPro" id="IPR016166">
    <property type="entry name" value="FAD-bd_PCMH"/>
</dbReference>
<evidence type="ECO:0000256" key="2">
    <source>
        <dbReference type="ARBA" id="ARBA00005466"/>
    </source>
</evidence>
<dbReference type="InterPro" id="IPR036318">
    <property type="entry name" value="FAD-bd_PCMH-like_sf"/>
</dbReference>
<keyword evidence="3" id="KW-0285">Flavoprotein</keyword>
<comment type="similarity">
    <text evidence="2">Belongs to the oxygen-dependent FAD-linked oxidoreductase family.</text>
</comment>
<evidence type="ECO:0000256" key="1">
    <source>
        <dbReference type="ARBA" id="ARBA00001974"/>
    </source>
</evidence>
<dbReference type="AlphaFoldDB" id="D3Q1A1"/>
<dbReference type="Gene3D" id="3.40.462.20">
    <property type="match status" value="1"/>
</dbReference>
<dbReference type="PROSITE" id="PS51387">
    <property type="entry name" value="FAD_PCMH"/>
    <property type="match status" value="1"/>
</dbReference>
<organism evidence="7 8">
    <name type="scientific">Stackebrandtia nassauensis (strain DSM 44728 / CIP 108903 / NRRL B-16338 / NBRC 102104 / LLR-40K-21)</name>
    <dbReference type="NCBI Taxonomy" id="446470"/>
    <lineage>
        <taxon>Bacteria</taxon>
        <taxon>Bacillati</taxon>
        <taxon>Actinomycetota</taxon>
        <taxon>Actinomycetes</taxon>
        <taxon>Glycomycetales</taxon>
        <taxon>Glycomycetaceae</taxon>
        <taxon>Stackebrandtia</taxon>
    </lineage>
</organism>
<evidence type="ECO:0000259" key="6">
    <source>
        <dbReference type="PROSITE" id="PS51387"/>
    </source>
</evidence>
<protein>
    <submittedName>
        <fullName evidence="7">FAD linked oxidase domain protein</fullName>
    </submittedName>
</protein>
<evidence type="ECO:0000256" key="5">
    <source>
        <dbReference type="ARBA" id="ARBA00023002"/>
    </source>
</evidence>